<name>A0AAU6V210_UNCXX</name>
<dbReference type="NCBIfam" id="NF033450">
    <property type="entry name" value="BREX_PglZ_1_B"/>
    <property type="match status" value="1"/>
</dbReference>
<reference evidence="1" key="1">
    <citation type="submission" date="2022-03" db="EMBL/GenBank/DDBJ databases">
        <title>Sea Food Isolates.</title>
        <authorList>
            <person name="Li c."/>
        </authorList>
    </citation>
    <scope>NUCLEOTIDE SEQUENCE</scope>
    <source>
        <strain evidence="1">19NY03SH02</strain>
    </source>
</reference>
<sequence length="679" mass="75749">MQVIDKLVEQLRKSAAYNPAVQVAPAAVLWTDEACQWQSAMPLIKEFLPELLELGDYNSDERTGPAIWLKCVIAGVLEEVQIPKGRTPIIYLPGVGRKALRAIEECPDALRPLAELQYRGSWWAYNTAGRDWSVAAFLTNPKVGLELDVAKDTRTQEVIPQVLRDLLEARVETLTGRRLEAKDFQELVFNDPIKDLLGWLNHPSQKRAQWDENKWQLFCQTCEGEFGLQPSEHNHQQMLVAMLNAEGHWAEVWQRFEDSAHNLHALVSAIATITPMDLAADLSHYPIENAREEQALMKALGSLGQGDLSQVRGKLAALYKEHKVRESWLWYRLGQASYLEILAELAKVAKLTTQVFSHQSPDEMAELYRETYWQADAAALQAMALASEPQQQELVAEVLALIYSPWLAEVTHNFQSLVKRKGYPGDGEVKEATAGYLAKGLVVFFVDGLRYDCAKKLEQKLLARQVTAKLSSQWSALPSLTDTAKAAVTPVAGLLNGSLATQDFTPSVAATNSDFSAYHLKKLLTEQGWQYLEGLDTGEQDGLAWLQTGDLDNLGHQQQRKLPLGIDAVLNEVADRVCHLLDAGWREVRIVTDHGWLWLPDKLPKVELEKPLVRKYLSRCAILHDNASTDLPQVGWHWNSAVSLAMAPGVGAFTAGDYYNHGGLSLQECLTPVLKVSQG</sequence>
<proteinExistence type="predicted"/>
<evidence type="ECO:0000313" key="1">
    <source>
        <dbReference type="EMBL" id="XAG79782.1"/>
    </source>
</evidence>
<protein>
    <submittedName>
        <fullName evidence="1">BREX-1 system phosphatase PglZ type B</fullName>
    </submittedName>
</protein>
<dbReference type="Pfam" id="PF08665">
    <property type="entry name" value="PglZ"/>
    <property type="match status" value="1"/>
</dbReference>
<organism evidence="1">
    <name type="scientific">bacterium 19NY03SH02</name>
    <dbReference type="NCBI Taxonomy" id="2920631"/>
    <lineage>
        <taxon>Bacteria</taxon>
    </lineage>
</organism>
<accession>A0AAU6V210</accession>
<dbReference type="AlphaFoldDB" id="A0AAU6V210"/>
<gene>
    <name evidence="1" type="primary">pglZ</name>
    <name evidence="1" type="ORF">MRN14_15105</name>
</gene>
<dbReference type="EMBL" id="CP095354">
    <property type="protein sequence ID" value="XAG79782.1"/>
    <property type="molecule type" value="Genomic_DNA"/>
</dbReference>